<dbReference type="InterPro" id="IPR002560">
    <property type="entry name" value="Transposase_DDE"/>
</dbReference>
<reference evidence="2 3" key="1">
    <citation type="submission" date="2020-08" db="EMBL/GenBank/DDBJ databases">
        <title>Oceanospirillum sp. nov. isolated from marine sediment.</title>
        <authorList>
            <person name="Ji X."/>
        </authorList>
    </citation>
    <scope>NUCLEOTIDE SEQUENCE [LARGE SCALE GENOMIC DNA]</scope>
    <source>
        <strain evidence="2 3">D5</strain>
    </source>
</reference>
<dbReference type="PANTHER" id="PTHR33498:SF1">
    <property type="entry name" value="TRANSPOSASE FOR INSERTION SEQUENCE ELEMENT IS1557"/>
    <property type="match status" value="1"/>
</dbReference>
<comment type="caution">
    <text evidence="2">The sequence shown here is derived from an EMBL/GenBank/DDBJ whole genome shotgun (WGS) entry which is preliminary data.</text>
</comment>
<evidence type="ECO:0000313" key="2">
    <source>
        <dbReference type="EMBL" id="MBB1487422.1"/>
    </source>
</evidence>
<dbReference type="Proteomes" id="UP000565262">
    <property type="component" value="Unassembled WGS sequence"/>
</dbReference>
<gene>
    <name evidence="2" type="ORF">H4O21_12470</name>
</gene>
<feature type="non-terminal residue" evidence="2">
    <location>
        <position position="1"/>
    </location>
</feature>
<dbReference type="PANTHER" id="PTHR33498">
    <property type="entry name" value="TRANSPOSASE FOR INSERTION SEQUENCE ELEMENT IS1557"/>
    <property type="match status" value="1"/>
</dbReference>
<feature type="domain" description="Transposase IS204/IS1001/IS1096/IS1165 DDE" evidence="1">
    <location>
        <begin position="26"/>
        <end position="269"/>
    </location>
</feature>
<dbReference type="AlphaFoldDB" id="A0A839IS89"/>
<dbReference type="EMBL" id="JACJFM010000015">
    <property type="protein sequence ID" value="MBB1487422.1"/>
    <property type="molecule type" value="Genomic_DNA"/>
</dbReference>
<name>A0A839IS89_9GAMM</name>
<dbReference type="InterPro" id="IPR047951">
    <property type="entry name" value="Transpos_ISL3"/>
</dbReference>
<dbReference type="RefSeq" id="WP_182809204.1">
    <property type="nucleotide sequence ID" value="NZ_JACJFM010000015.1"/>
</dbReference>
<dbReference type="Pfam" id="PF01610">
    <property type="entry name" value="DDE_Tnp_ISL3"/>
    <property type="match status" value="1"/>
</dbReference>
<dbReference type="NCBIfam" id="NF033550">
    <property type="entry name" value="transpos_ISL3"/>
    <property type="match status" value="1"/>
</dbReference>
<accession>A0A839IS89</accession>
<evidence type="ECO:0000259" key="1">
    <source>
        <dbReference type="Pfam" id="PF01610"/>
    </source>
</evidence>
<organism evidence="2 3">
    <name type="scientific">Oceanospirillum sediminis</name>
    <dbReference type="NCBI Taxonomy" id="2760088"/>
    <lineage>
        <taxon>Bacteria</taxon>
        <taxon>Pseudomonadati</taxon>
        <taxon>Pseudomonadota</taxon>
        <taxon>Gammaproteobacteria</taxon>
        <taxon>Oceanospirillales</taxon>
        <taxon>Oceanospirillaceae</taxon>
        <taxon>Oceanospirillum</taxon>
    </lineage>
</organism>
<protein>
    <submittedName>
        <fullName evidence="2">ISL3 family transposase</fullName>
    </submittedName>
</protein>
<evidence type="ECO:0000313" key="3">
    <source>
        <dbReference type="Proteomes" id="UP000565262"/>
    </source>
</evidence>
<sequence>KRLWRMLEYYVQQNLTQWDLSAVRKLALDETASKRGHNYVTIFLDMDRVDRPVIFAVPGRGKDTVKAFSEFLKQHKGQPEQVVEVVCDMSKAFLSGVDEALPNAEVTIDWFHVVQIFNKAVDQVRKQERKDGTHSKGVRWAVLKNSDHENLTRHQITALSELLSEDKETGKAWFIKEKLRWIRDVKTPQQARWRLSHFINHARDVLGDSPLQSPMYEALETLKRHSERIVRRITSDLTNARLEGMNSLFQAARARARGYRNTKNFINMIYLIGSPIEVQVQSGKST</sequence>
<keyword evidence="3" id="KW-1185">Reference proteome</keyword>
<proteinExistence type="predicted"/>